<reference evidence="2" key="2">
    <citation type="submission" date="2020-10" db="UniProtKB">
        <authorList>
            <consortium name="WormBaseParasite"/>
        </authorList>
    </citation>
    <scope>IDENTIFICATION</scope>
</reference>
<organism evidence="1 2">
    <name type="scientific">Panagrellus redivivus</name>
    <name type="common">Microworm</name>
    <dbReference type="NCBI Taxonomy" id="6233"/>
    <lineage>
        <taxon>Eukaryota</taxon>
        <taxon>Metazoa</taxon>
        <taxon>Ecdysozoa</taxon>
        <taxon>Nematoda</taxon>
        <taxon>Chromadorea</taxon>
        <taxon>Rhabditida</taxon>
        <taxon>Tylenchina</taxon>
        <taxon>Panagrolaimomorpha</taxon>
        <taxon>Panagrolaimoidea</taxon>
        <taxon>Panagrolaimidae</taxon>
        <taxon>Panagrellus</taxon>
    </lineage>
</organism>
<evidence type="ECO:0000313" key="1">
    <source>
        <dbReference type="Proteomes" id="UP000492821"/>
    </source>
</evidence>
<sequence length="92" mass="11101">MSEIVKFIHPELISWNLCCPSVLKTKEAFRLLIRGVLRFTRNRKDAKFTAYFNVMLPQLFPYFKTIVERDRPAYRVSWENNTVFVKRKSRFP</sequence>
<proteinExistence type="predicted"/>
<protein>
    <submittedName>
        <fullName evidence="2">Transposase</fullName>
    </submittedName>
</protein>
<accession>A0A7E4ZR03</accession>
<keyword evidence="1" id="KW-1185">Reference proteome</keyword>
<reference evidence="1" key="1">
    <citation type="journal article" date="2013" name="Genetics">
        <title>The draft genome and transcriptome of Panagrellus redivivus are shaped by the harsh demands of a free-living lifestyle.</title>
        <authorList>
            <person name="Srinivasan J."/>
            <person name="Dillman A.R."/>
            <person name="Macchietto M.G."/>
            <person name="Heikkinen L."/>
            <person name="Lakso M."/>
            <person name="Fracchia K.M."/>
            <person name="Antoshechkin I."/>
            <person name="Mortazavi A."/>
            <person name="Wong G."/>
            <person name="Sternberg P.W."/>
        </authorList>
    </citation>
    <scope>NUCLEOTIDE SEQUENCE [LARGE SCALE GENOMIC DNA]</scope>
    <source>
        <strain evidence="1">MT8872</strain>
    </source>
</reference>
<dbReference type="AlphaFoldDB" id="A0A7E4ZR03"/>
<dbReference type="WBParaSite" id="Pan_g12258.t1">
    <property type="protein sequence ID" value="Pan_g12258.t1"/>
    <property type="gene ID" value="Pan_g12258"/>
</dbReference>
<evidence type="ECO:0000313" key="2">
    <source>
        <dbReference type="WBParaSite" id="Pan_g12258.t1"/>
    </source>
</evidence>
<dbReference type="Proteomes" id="UP000492821">
    <property type="component" value="Unassembled WGS sequence"/>
</dbReference>
<name>A0A7E4ZR03_PANRE</name>